<dbReference type="Proteomes" id="UP000567293">
    <property type="component" value="Unassembled WGS sequence"/>
</dbReference>
<proteinExistence type="predicted"/>
<keyword evidence="2" id="KW-1185">Reference proteome</keyword>
<sequence length="100" mass="11310">MSRFALRECPQLPPTIAERIKDYRAQNVADWVMYRKALASAAEARGWPVHWYDVKSVLGAARQALRVENLDAHFLQVRRAVGPPWDKDHKLAMAAAIVTA</sequence>
<evidence type="ECO:0000313" key="2">
    <source>
        <dbReference type="Proteomes" id="UP000567293"/>
    </source>
</evidence>
<accession>A0A7V8NQS7</accession>
<evidence type="ECO:0000313" key="1">
    <source>
        <dbReference type="EMBL" id="MBA0085760.1"/>
    </source>
</evidence>
<dbReference type="AlphaFoldDB" id="A0A7V8NQS7"/>
<organism evidence="1 2">
    <name type="scientific">Candidatus Acidiferrum panamense</name>
    <dbReference type="NCBI Taxonomy" id="2741543"/>
    <lineage>
        <taxon>Bacteria</taxon>
        <taxon>Pseudomonadati</taxon>
        <taxon>Acidobacteriota</taxon>
        <taxon>Terriglobia</taxon>
        <taxon>Candidatus Acidiferrales</taxon>
        <taxon>Candidatus Acidiferrum</taxon>
    </lineage>
</organism>
<name>A0A7V8NQS7_9BACT</name>
<feature type="non-terminal residue" evidence="1">
    <location>
        <position position="100"/>
    </location>
</feature>
<protein>
    <submittedName>
        <fullName evidence="1">Uncharacterized protein</fullName>
    </submittedName>
</protein>
<dbReference type="EMBL" id="JACDQQ010001197">
    <property type="protein sequence ID" value="MBA0085760.1"/>
    <property type="molecule type" value="Genomic_DNA"/>
</dbReference>
<gene>
    <name evidence="1" type="ORF">HRJ53_12250</name>
</gene>
<reference evidence="1" key="1">
    <citation type="submission" date="2020-06" db="EMBL/GenBank/DDBJ databases">
        <title>Legume-microbial interactions unlock mineral nutrients during tropical forest succession.</title>
        <authorList>
            <person name="Epihov D.Z."/>
        </authorList>
    </citation>
    <scope>NUCLEOTIDE SEQUENCE [LARGE SCALE GENOMIC DNA]</scope>
    <source>
        <strain evidence="1">Pan2503</strain>
    </source>
</reference>
<comment type="caution">
    <text evidence="1">The sequence shown here is derived from an EMBL/GenBank/DDBJ whole genome shotgun (WGS) entry which is preliminary data.</text>
</comment>